<dbReference type="AlphaFoldDB" id="V9E4M6"/>
<reference evidence="2 3" key="1">
    <citation type="submission" date="2013-11" db="EMBL/GenBank/DDBJ databases">
        <title>The Genome Sequence of Phytophthora parasitica P1569.</title>
        <authorList>
            <consortium name="The Broad Institute Genomics Platform"/>
            <person name="Russ C."/>
            <person name="Tyler B."/>
            <person name="Panabieres F."/>
            <person name="Shan W."/>
            <person name="Tripathy S."/>
            <person name="Grunwald N."/>
            <person name="Machado M."/>
            <person name="Johnson C.S."/>
            <person name="Arredondo F."/>
            <person name="Hong C."/>
            <person name="Coffey M."/>
            <person name="Young S.K."/>
            <person name="Zeng Q."/>
            <person name="Gargeya S."/>
            <person name="Fitzgerald M."/>
            <person name="Abouelleil A."/>
            <person name="Alvarado L."/>
            <person name="Chapman S.B."/>
            <person name="Gainer-Dewar J."/>
            <person name="Goldberg J."/>
            <person name="Griggs A."/>
            <person name="Gujja S."/>
            <person name="Hansen M."/>
            <person name="Howarth C."/>
            <person name="Imamovic A."/>
            <person name="Ireland A."/>
            <person name="Larimer J."/>
            <person name="McCowan C."/>
            <person name="Murphy C."/>
            <person name="Pearson M."/>
            <person name="Poon T.W."/>
            <person name="Priest M."/>
            <person name="Roberts A."/>
            <person name="Saif S."/>
            <person name="Shea T."/>
            <person name="Sykes S."/>
            <person name="Wortman J."/>
            <person name="Nusbaum C."/>
            <person name="Birren B."/>
        </authorList>
    </citation>
    <scope>NUCLEOTIDE SEQUENCE [LARGE SCALE GENOMIC DNA]</scope>
    <source>
        <strain evidence="2 3">P1569</strain>
    </source>
</reference>
<evidence type="ECO:0000313" key="2">
    <source>
        <dbReference type="EMBL" id="ETI33257.1"/>
    </source>
</evidence>
<comment type="caution">
    <text evidence="2">The sequence shown here is derived from an EMBL/GenBank/DDBJ whole genome shotgun (WGS) entry which is preliminary data.</text>
</comment>
<dbReference type="EMBL" id="ANIZ01003492">
    <property type="protein sequence ID" value="ETI33257.1"/>
    <property type="molecule type" value="Genomic_DNA"/>
</dbReference>
<feature type="compositionally biased region" description="Polar residues" evidence="1">
    <location>
        <begin position="209"/>
        <end position="227"/>
    </location>
</feature>
<sequence>MIPAGIRLDLFHGAAQLPNEVCIPLIETKNMVDSMGYSAHVKAGPTEALDTPGHESREYRLAKRTVRLEQHVLLTNVSERIAYIPAFDRLAMLVSVGDLPRREGYVRSDYKKALREGERDEGRVDSGVTDEDSFEIRFPGNASDGDSKGDHDDSDINEESAERLQEPRGETKVMNTATWVQLISDVGDDASSTMTKETTIVSDGKRPSGDSSASYIATSENEGTTTGPEEIHASLKVLDTFASVRLGPGVKATPAEEAVVTLDEGYISVTHVLTTEENEISDDTGRHYLTEKFRSAKYRHIVKEYNAAADSLATEALESKICRVVLAEARKSELATLNRIQEVIYEPHEDEGTTKFRSVHQTTTLPSRDHCRAIVIPIRDTLVHGTPCMRSALSFMTIIKKWSCEEEGAELLTRYMVTASNREALEKVKDIIEDVEFWQNLEHAVKLIDRIVED</sequence>
<feature type="region of interest" description="Disordered" evidence="1">
    <location>
        <begin position="115"/>
        <end position="173"/>
    </location>
</feature>
<proteinExistence type="predicted"/>
<dbReference type="Proteomes" id="UP000018721">
    <property type="component" value="Unassembled WGS sequence"/>
</dbReference>
<feature type="compositionally biased region" description="Basic and acidic residues" evidence="1">
    <location>
        <begin position="115"/>
        <end position="124"/>
    </location>
</feature>
<feature type="compositionally biased region" description="Polar residues" evidence="1">
    <location>
        <begin position="190"/>
        <end position="201"/>
    </location>
</feature>
<accession>V9E4M6</accession>
<evidence type="ECO:0000256" key="1">
    <source>
        <dbReference type="SAM" id="MobiDB-lite"/>
    </source>
</evidence>
<evidence type="ECO:0000313" key="3">
    <source>
        <dbReference type="Proteomes" id="UP000018721"/>
    </source>
</evidence>
<keyword evidence="3" id="KW-1185">Reference proteome</keyword>
<dbReference type="HOGENOM" id="CLU_603390_0_0_1"/>
<protein>
    <submittedName>
        <fullName evidence="2">Uncharacterized protein</fullName>
    </submittedName>
</protein>
<feature type="region of interest" description="Disordered" evidence="1">
    <location>
        <begin position="190"/>
        <end position="228"/>
    </location>
</feature>
<organism evidence="2 3">
    <name type="scientific">Phytophthora nicotianae P1569</name>
    <dbReference type="NCBI Taxonomy" id="1317065"/>
    <lineage>
        <taxon>Eukaryota</taxon>
        <taxon>Sar</taxon>
        <taxon>Stramenopiles</taxon>
        <taxon>Oomycota</taxon>
        <taxon>Peronosporomycetes</taxon>
        <taxon>Peronosporales</taxon>
        <taxon>Peronosporaceae</taxon>
        <taxon>Phytophthora</taxon>
    </lineage>
</organism>
<gene>
    <name evidence="2" type="ORF">F443_20057</name>
</gene>
<feature type="compositionally biased region" description="Basic and acidic residues" evidence="1">
    <location>
        <begin position="160"/>
        <end position="171"/>
    </location>
</feature>
<name>V9E4M6_PHYNI</name>